<gene>
    <name evidence="1" type="ORF">BZL54_23055</name>
</gene>
<reference evidence="1 2" key="1">
    <citation type="submission" date="2017-01" db="EMBL/GenBank/DDBJ databases">
        <title>Whole-Genome Shotgun Sequencing of Two beta-Proteobacterial Species in Search of the Bulgecin Biosynthetic Cluster.</title>
        <authorList>
            <person name="Horsman M.E."/>
            <person name="Marous D.R."/>
            <person name="Li R."/>
            <person name="Oliver R.A."/>
            <person name="Byun B."/>
            <person name="Emrich S.J."/>
            <person name="Boggess B."/>
            <person name="Townsend C.A."/>
            <person name="Mobashery S."/>
        </authorList>
    </citation>
    <scope>NUCLEOTIDE SEQUENCE [LARGE SCALE GENOMIC DNA]</scope>
    <source>
        <strain evidence="1 2">ATCC 31433</strain>
    </source>
</reference>
<organism evidence="1 2">
    <name type="scientific">Burkholderia ubonensis subsp. mesacidophila</name>
    <dbReference type="NCBI Taxonomy" id="265293"/>
    <lineage>
        <taxon>Bacteria</taxon>
        <taxon>Pseudomonadati</taxon>
        <taxon>Pseudomonadota</taxon>
        <taxon>Betaproteobacteria</taxon>
        <taxon>Burkholderiales</taxon>
        <taxon>Burkholderiaceae</taxon>
        <taxon>Burkholderia</taxon>
        <taxon>Burkholderia cepacia complex</taxon>
    </lineage>
</organism>
<sequence>MRGDEMMHREQVIPAPASRLAMFRLGRVDSGVKRIAASAQRFRDAVESALSGGGDDAASETGVTKAFVASYQAFAESLEGARAGGVVKGATVDVLESIMKKMRADYADGLTALRKGVSRLEQHGPVSLRDFCSAAGDKIDRLEQFWQTTYQNAARIKM</sequence>
<comment type="caution">
    <text evidence="1">The sequence shown here is derived from an EMBL/GenBank/DDBJ whole genome shotgun (WGS) entry which is preliminary data.</text>
</comment>
<accession>A0A2A4FC96</accession>
<dbReference type="Proteomes" id="UP000217994">
    <property type="component" value="Unassembled WGS sequence"/>
</dbReference>
<proteinExistence type="predicted"/>
<name>A0A2A4FC96_9BURK</name>
<dbReference type="EMBL" id="MTZU01000071">
    <property type="protein sequence ID" value="PCE30046.1"/>
    <property type="molecule type" value="Genomic_DNA"/>
</dbReference>
<protein>
    <submittedName>
        <fullName evidence="1">Uncharacterized protein</fullName>
    </submittedName>
</protein>
<evidence type="ECO:0000313" key="1">
    <source>
        <dbReference type="EMBL" id="PCE30046.1"/>
    </source>
</evidence>
<dbReference type="AlphaFoldDB" id="A0A2A4FC96"/>
<evidence type="ECO:0000313" key="2">
    <source>
        <dbReference type="Proteomes" id="UP000217994"/>
    </source>
</evidence>